<dbReference type="AlphaFoldDB" id="A0A914C749"/>
<dbReference type="InterPro" id="IPR017984">
    <property type="entry name" value="Chromo_dom_subgr"/>
</dbReference>
<dbReference type="GO" id="GO:0005634">
    <property type="term" value="C:nucleus"/>
    <property type="evidence" value="ECO:0007669"/>
    <property type="project" value="UniProtKB-SubCell"/>
</dbReference>
<dbReference type="GO" id="GO:0000792">
    <property type="term" value="C:heterochromatin"/>
    <property type="evidence" value="ECO:0007669"/>
    <property type="project" value="UniProtKB-ARBA"/>
</dbReference>
<evidence type="ECO:0000256" key="2">
    <source>
        <dbReference type="ARBA" id="ARBA00023242"/>
    </source>
</evidence>
<dbReference type="InterPro" id="IPR023780">
    <property type="entry name" value="Chromo_domain"/>
</dbReference>
<accession>A0A914C749</accession>
<dbReference type="Proteomes" id="UP000887540">
    <property type="component" value="Unplaced"/>
</dbReference>
<dbReference type="InterPro" id="IPR023779">
    <property type="entry name" value="Chromodomain_CS"/>
</dbReference>
<evidence type="ECO:0000313" key="6">
    <source>
        <dbReference type="WBParaSite" id="ACRNAN_Path_476.g1792.t2"/>
    </source>
</evidence>
<dbReference type="SUPFAM" id="SSF54160">
    <property type="entry name" value="Chromo domain-like"/>
    <property type="match status" value="2"/>
</dbReference>
<dbReference type="SMART" id="SM00300">
    <property type="entry name" value="ChSh"/>
    <property type="match status" value="1"/>
</dbReference>
<dbReference type="InterPro" id="IPR016197">
    <property type="entry name" value="Chromo-like_dom_sf"/>
</dbReference>
<comment type="subcellular location">
    <subcellularLocation>
        <location evidence="1">Nucleus</location>
    </subcellularLocation>
</comment>
<dbReference type="Pfam" id="PF00385">
    <property type="entry name" value="Chromo"/>
    <property type="match status" value="1"/>
</dbReference>
<dbReference type="InterPro" id="IPR008251">
    <property type="entry name" value="Chromo_shadow_dom"/>
</dbReference>
<dbReference type="PROSITE" id="PS00598">
    <property type="entry name" value="CHROMO_1"/>
    <property type="match status" value="1"/>
</dbReference>
<protein>
    <submittedName>
        <fullName evidence="6">Chromo domain-containing protein</fullName>
    </submittedName>
</protein>
<dbReference type="InterPro" id="IPR000953">
    <property type="entry name" value="Chromo/chromo_shadow_dom"/>
</dbReference>
<dbReference type="PANTHER" id="PTHR22812">
    <property type="entry name" value="CHROMOBOX PROTEIN"/>
    <property type="match status" value="1"/>
</dbReference>
<evidence type="ECO:0000259" key="4">
    <source>
        <dbReference type="PROSITE" id="PS50013"/>
    </source>
</evidence>
<evidence type="ECO:0000256" key="3">
    <source>
        <dbReference type="SAM" id="MobiDB-lite"/>
    </source>
</evidence>
<dbReference type="CDD" id="cd00024">
    <property type="entry name" value="CD_CSD"/>
    <property type="match status" value="1"/>
</dbReference>
<evidence type="ECO:0000256" key="1">
    <source>
        <dbReference type="ARBA" id="ARBA00004123"/>
    </source>
</evidence>
<feature type="region of interest" description="Disordered" evidence="3">
    <location>
        <begin position="100"/>
        <end position="149"/>
    </location>
</feature>
<dbReference type="CDD" id="cd00034">
    <property type="entry name" value="CSD"/>
    <property type="match status" value="1"/>
</dbReference>
<organism evidence="5 6">
    <name type="scientific">Acrobeloides nanus</name>
    <dbReference type="NCBI Taxonomy" id="290746"/>
    <lineage>
        <taxon>Eukaryota</taxon>
        <taxon>Metazoa</taxon>
        <taxon>Ecdysozoa</taxon>
        <taxon>Nematoda</taxon>
        <taxon>Chromadorea</taxon>
        <taxon>Rhabditida</taxon>
        <taxon>Tylenchina</taxon>
        <taxon>Cephalobomorpha</taxon>
        <taxon>Cephaloboidea</taxon>
        <taxon>Cephalobidae</taxon>
        <taxon>Acrobeloides</taxon>
    </lineage>
</organism>
<sequence>MERFQKVDALARELQVFSDLNMANEDTKNSTGSSSEDEIGGVKYVVEKILDKRIITKGKVEYYIKWKGYDNPSDNTWEPIENCDCPDLIKEFEASLKKKEEKKQKADKRKSTSLISKSSNSAKRAKSVEKNTTKKSYESSEDDSDNELAQKAAVKAPIEKPKTVAVAPKKSYGIARGEAVDIIIGVHKCEIDDELEALVKYKNGNHEFVPSSIVAELAPKVLIQFYESRLHFP</sequence>
<dbReference type="PRINTS" id="PR00504">
    <property type="entry name" value="CHROMODOMAIN"/>
</dbReference>
<name>A0A914C749_9BILA</name>
<keyword evidence="2" id="KW-0539">Nucleus</keyword>
<feature type="domain" description="Chromo" evidence="4">
    <location>
        <begin position="44"/>
        <end position="104"/>
    </location>
</feature>
<feature type="compositionally biased region" description="Low complexity" evidence="3">
    <location>
        <begin position="112"/>
        <end position="122"/>
    </location>
</feature>
<proteinExistence type="predicted"/>
<dbReference type="SMART" id="SM00298">
    <property type="entry name" value="CHROMO"/>
    <property type="match status" value="2"/>
</dbReference>
<dbReference type="Pfam" id="PF01393">
    <property type="entry name" value="Chromo_shadow"/>
    <property type="match status" value="1"/>
</dbReference>
<dbReference type="WBParaSite" id="ACRNAN_Path_476.g1792.t2">
    <property type="protein sequence ID" value="ACRNAN_Path_476.g1792.t2"/>
    <property type="gene ID" value="ACRNAN_Path_476.g1792"/>
</dbReference>
<evidence type="ECO:0000313" key="5">
    <source>
        <dbReference type="Proteomes" id="UP000887540"/>
    </source>
</evidence>
<dbReference type="PROSITE" id="PS50013">
    <property type="entry name" value="CHROMO_2"/>
    <property type="match status" value="1"/>
</dbReference>
<reference evidence="6" key="1">
    <citation type="submission" date="2022-11" db="UniProtKB">
        <authorList>
            <consortium name="WormBaseParasite"/>
        </authorList>
    </citation>
    <scope>IDENTIFICATION</scope>
</reference>
<dbReference type="InterPro" id="IPR051219">
    <property type="entry name" value="Heterochromatin_chromo-domain"/>
</dbReference>
<dbReference type="Gene3D" id="2.40.50.40">
    <property type="match status" value="2"/>
</dbReference>
<feature type="compositionally biased region" description="Basic and acidic residues" evidence="3">
    <location>
        <begin position="126"/>
        <end position="138"/>
    </location>
</feature>
<keyword evidence="5" id="KW-1185">Reference proteome</keyword>